<dbReference type="Pfam" id="PF11625">
    <property type="entry name" value="DUF3253"/>
    <property type="match status" value="1"/>
</dbReference>
<dbReference type="InterPro" id="IPR036390">
    <property type="entry name" value="WH_DNA-bd_sf"/>
</dbReference>
<protein>
    <submittedName>
        <fullName evidence="1">DUF3253 domain-containing protein</fullName>
    </submittedName>
</protein>
<proteinExistence type="predicted"/>
<sequence length="72" mass="8120">MKRNRGQDDSVSPTEVTKNLFTDVWKDHVDEVRTMAGELQSEKMASITRKAKAVVLNQTKKSARLSLVKSDD</sequence>
<comment type="caution">
    <text evidence="1">The sequence shown here is derived from an EMBL/GenBank/DDBJ whole genome shotgun (WGS) entry which is preliminary data.</text>
</comment>
<evidence type="ECO:0000313" key="1">
    <source>
        <dbReference type="EMBL" id="MCP9292402.1"/>
    </source>
</evidence>
<dbReference type="EMBL" id="JANDBC010000002">
    <property type="protein sequence ID" value="MCP9292402.1"/>
    <property type="molecule type" value="Genomic_DNA"/>
</dbReference>
<accession>A0A9X2L549</accession>
<dbReference type="RefSeq" id="WP_349294189.1">
    <property type="nucleotide sequence ID" value="NZ_JANDBC010000002.1"/>
</dbReference>
<dbReference type="InterPro" id="IPR021660">
    <property type="entry name" value="DUF3253"/>
</dbReference>
<name>A0A9X2L549_9BACT</name>
<organism evidence="1 2">
    <name type="scientific">Gracilimonas sediminicola</name>
    <dbReference type="NCBI Taxonomy" id="2952158"/>
    <lineage>
        <taxon>Bacteria</taxon>
        <taxon>Pseudomonadati</taxon>
        <taxon>Balneolota</taxon>
        <taxon>Balneolia</taxon>
        <taxon>Balneolales</taxon>
        <taxon>Balneolaceae</taxon>
        <taxon>Gracilimonas</taxon>
    </lineage>
</organism>
<dbReference type="Proteomes" id="UP001139125">
    <property type="component" value="Unassembled WGS sequence"/>
</dbReference>
<dbReference type="SUPFAM" id="SSF46785">
    <property type="entry name" value="Winged helix' DNA-binding domain"/>
    <property type="match status" value="1"/>
</dbReference>
<gene>
    <name evidence="1" type="ORF">NM125_12515</name>
</gene>
<dbReference type="AlphaFoldDB" id="A0A9X2L549"/>
<dbReference type="InterPro" id="IPR036388">
    <property type="entry name" value="WH-like_DNA-bd_sf"/>
</dbReference>
<evidence type="ECO:0000313" key="2">
    <source>
        <dbReference type="Proteomes" id="UP001139125"/>
    </source>
</evidence>
<reference evidence="1" key="1">
    <citation type="submission" date="2022-06" db="EMBL/GenBank/DDBJ databases">
        <title>Gracilimonas sp. CAU 1638 isolated from sea sediment.</title>
        <authorList>
            <person name="Kim W."/>
        </authorList>
    </citation>
    <scope>NUCLEOTIDE SEQUENCE</scope>
    <source>
        <strain evidence="1">CAU 1638</strain>
    </source>
</reference>
<dbReference type="Gene3D" id="1.10.10.10">
    <property type="entry name" value="Winged helix-like DNA-binding domain superfamily/Winged helix DNA-binding domain"/>
    <property type="match status" value="1"/>
</dbReference>
<keyword evidence="2" id="KW-1185">Reference proteome</keyword>